<feature type="compositionally biased region" description="Polar residues" evidence="1">
    <location>
        <begin position="23"/>
        <end position="54"/>
    </location>
</feature>
<evidence type="ECO:0000313" key="2">
    <source>
        <dbReference type="EMBL" id="KAF8678132.1"/>
    </source>
</evidence>
<name>A0A8H7H5B8_9AGAM</name>
<proteinExistence type="predicted"/>
<comment type="caution">
    <text evidence="2">The sequence shown here is derived from an EMBL/GenBank/DDBJ whole genome shotgun (WGS) entry which is preliminary data.</text>
</comment>
<accession>A0A8H7H5B8</accession>
<dbReference type="Proteomes" id="UP000650582">
    <property type="component" value="Unassembled WGS sequence"/>
</dbReference>
<dbReference type="EMBL" id="JACYCC010000039">
    <property type="protein sequence ID" value="KAF8678132.1"/>
    <property type="molecule type" value="Genomic_DNA"/>
</dbReference>
<feature type="region of interest" description="Disordered" evidence="1">
    <location>
        <begin position="1"/>
        <end position="75"/>
    </location>
</feature>
<reference evidence="2" key="1">
    <citation type="submission" date="2020-09" db="EMBL/GenBank/DDBJ databases">
        <title>Comparative genome analyses of four rice-infecting Rhizoctonia solani isolates reveal extensive enrichment of homogalacturonan modification genes.</title>
        <authorList>
            <person name="Lee D.-Y."/>
            <person name="Jeon J."/>
            <person name="Kim K.-T."/>
            <person name="Cheong K."/>
            <person name="Song H."/>
            <person name="Choi G."/>
            <person name="Ko J."/>
            <person name="Opiyo S.O."/>
            <person name="Zuo S."/>
            <person name="Madhav S."/>
            <person name="Lee Y.-H."/>
            <person name="Wang G.-L."/>
        </authorList>
    </citation>
    <scope>NUCLEOTIDE SEQUENCE</scope>
    <source>
        <strain evidence="2">AG1-IA YN-7</strain>
    </source>
</reference>
<organism evidence="2 3">
    <name type="scientific">Rhizoctonia solani</name>
    <dbReference type="NCBI Taxonomy" id="456999"/>
    <lineage>
        <taxon>Eukaryota</taxon>
        <taxon>Fungi</taxon>
        <taxon>Dikarya</taxon>
        <taxon>Basidiomycota</taxon>
        <taxon>Agaricomycotina</taxon>
        <taxon>Agaricomycetes</taxon>
        <taxon>Cantharellales</taxon>
        <taxon>Ceratobasidiaceae</taxon>
        <taxon>Rhizoctonia</taxon>
    </lineage>
</organism>
<evidence type="ECO:0000313" key="3">
    <source>
        <dbReference type="Proteomes" id="UP000650582"/>
    </source>
</evidence>
<dbReference type="AlphaFoldDB" id="A0A8H7H5B8"/>
<gene>
    <name evidence="2" type="ORF">RHS04_05516</name>
</gene>
<evidence type="ECO:0000256" key="1">
    <source>
        <dbReference type="SAM" id="MobiDB-lite"/>
    </source>
</evidence>
<protein>
    <submittedName>
        <fullName evidence="2">Uncharacterized protein</fullName>
    </submittedName>
</protein>
<sequence>MPPKRVSPDTPTAAPVPKRTRRVANSSVATPANPVTPSATTAAVENPITPTSTAKGSSKKKDEDDDSNSKKKPSVIESDAFSRGFFNAIGPATDAYYNKESNLVRLDCFKYDRQKSSADAQTLRDNSRKEFLMTLREHEESLSAKALEQFRHVQVTDSDIQLAQIQKDREILKTNRLRYELDVERMITERDNRKAESDNTRVVNKSTAGMEQLAAIRRKMLNGGAGPSA</sequence>